<name>A0AA96F7R2_9MICO</name>
<sequence length="138" mass="14281">MVTGNGGLWGGNMWELADTGSGFELRRRGRQWASVAGSIMSVLGAFFALVGAFNAFASGGSGLGYPVMWILFVFVPGLVLLKTVGSDERRRITAITARTEAVGGTVLSLLGEGGLRHDVAVPPDVAARVIESVSGGAE</sequence>
<dbReference type="AlphaFoldDB" id="A0AA96F7R2"/>
<feature type="transmembrane region" description="Helical" evidence="1">
    <location>
        <begin position="63"/>
        <end position="81"/>
    </location>
</feature>
<feature type="transmembrane region" description="Helical" evidence="1">
    <location>
        <begin position="35"/>
        <end position="57"/>
    </location>
</feature>
<keyword evidence="3" id="KW-1185">Reference proteome</keyword>
<keyword evidence="1" id="KW-0472">Membrane</keyword>
<dbReference type="Proteomes" id="UP001304125">
    <property type="component" value="Chromosome"/>
</dbReference>
<reference evidence="2 3" key="1">
    <citation type="submission" date="2023-09" db="EMBL/GenBank/DDBJ databases">
        <title>Demequina sp. a novel bacteria isolated from Capsicum annuum.</title>
        <authorList>
            <person name="Humaira Z."/>
            <person name="Lee J."/>
            <person name="Cho D."/>
        </authorList>
    </citation>
    <scope>NUCLEOTIDE SEQUENCE [LARGE SCALE GENOMIC DNA]</scope>
    <source>
        <strain evidence="2 3">OYTSA14</strain>
    </source>
</reference>
<proteinExistence type="predicted"/>
<accession>A0AA96F7R2</accession>
<keyword evidence="1" id="KW-0812">Transmembrane</keyword>
<evidence type="ECO:0000313" key="2">
    <source>
        <dbReference type="EMBL" id="WNM25641.1"/>
    </source>
</evidence>
<dbReference type="EMBL" id="CP134879">
    <property type="protein sequence ID" value="WNM25641.1"/>
    <property type="molecule type" value="Genomic_DNA"/>
</dbReference>
<dbReference type="RefSeq" id="WP_313500906.1">
    <property type="nucleotide sequence ID" value="NZ_CP134879.1"/>
</dbReference>
<evidence type="ECO:0000313" key="3">
    <source>
        <dbReference type="Proteomes" id="UP001304125"/>
    </source>
</evidence>
<protein>
    <submittedName>
        <fullName evidence="2">Uncharacterized protein</fullName>
    </submittedName>
</protein>
<evidence type="ECO:0000256" key="1">
    <source>
        <dbReference type="SAM" id="Phobius"/>
    </source>
</evidence>
<organism evidence="2 3">
    <name type="scientific">Demequina capsici</name>
    <dbReference type="NCBI Taxonomy" id="3075620"/>
    <lineage>
        <taxon>Bacteria</taxon>
        <taxon>Bacillati</taxon>
        <taxon>Actinomycetota</taxon>
        <taxon>Actinomycetes</taxon>
        <taxon>Micrococcales</taxon>
        <taxon>Demequinaceae</taxon>
        <taxon>Demequina</taxon>
    </lineage>
</organism>
<keyword evidence="1" id="KW-1133">Transmembrane helix</keyword>
<gene>
    <name evidence="2" type="ORF">RN606_05690</name>
</gene>